<organism evidence="2 3">
    <name type="scientific">Melanomma pulvis-pyrius CBS 109.77</name>
    <dbReference type="NCBI Taxonomy" id="1314802"/>
    <lineage>
        <taxon>Eukaryota</taxon>
        <taxon>Fungi</taxon>
        <taxon>Dikarya</taxon>
        <taxon>Ascomycota</taxon>
        <taxon>Pezizomycotina</taxon>
        <taxon>Dothideomycetes</taxon>
        <taxon>Pleosporomycetidae</taxon>
        <taxon>Pleosporales</taxon>
        <taxon>Melanommataceae</taxon>
        <taxon>Melanomma</taxon>
    </lineage>
</organism>
<dbReference type="AlphaFoldDB" id="A0A6A6XPG1"/>
<keyword evidence="3" id="KW-1185">Reference proteome</keyword>
<evidence type="ECO:0000313" key="2">
    <source>
        <dbReference type="EMBL" id="KAF2798043.1"/>
    </source>
</evidence>
<name>A0A6A6XPG1_9PLEO</name>
<evidence type="ECO:0000256" key="1">
    <source>
        <dbReference type="SAM" id="MobiDB-lite"/>
    </source>
</evidence>
<proteinExistence type="predicted"/>
<gene>
    <name evidence="2" type="ORF">K505DRAFT_322148</name>
</gene>
<feature type="region of interest" description="Disordered" evidence="1">
    <location>
        <begin position="1"/>
        <end position="61"/>
    </location>
</feature>
<sequence>MPEGAGHDGSEGRDKMTTVGETKEHSDPAREDGETTEGIANTMKMLFPQVDQPQTNGTEPC</sequence>
<feature type="compositionally biased region" description="Basic and acidic residues" evidence="1">
    <location>
        <begin position="1"/>
        <end position="33"/>
    </location>
</feature>
<evidence type="ECO:0000313" key="3">
    <source>
        <dbReference type="Proteomes" id="UP000799757"/>
    </source>
</evidence>
<dbReference type="Proteomes" id="UP000799757">
    <property type="component" value="Unassembled WGS sequence"/>
</dbReference>
<dbReference type="EMBL" id="MU001792">
    <property type="protein sequence ID" value="KAF2798043.1"/>
    <property type="molecule type" value="Genomic_DNA"/>
</dbReference>
<reference evidence="2" key="1">
    <citation type="journal article" date="2020" name="Stud. Mycol.">
        <title>101 Dothideomycetes genomes: a test case for predicting lifestyles and emergence of pathogens.</title>
        <authorList>
            <person name="Haridas S."/>
            <person name="Albert R."/>
            <person name="Binder M."/>
            <person name="Bloem J."/>
            <person name="Labutti K."/>
            <person name="Salamov A."/>
            <person name="Andreopoulos B."/>
            <person name="Baker S."/>
            <person name="Barry K."/>
            <person name="Bills G."/>
            <person name="Bluhm B."/>
            <person name="Cannon C."/>
            <person name="Castanera R."/>
            <person name="Culley D."/>
            <person name="Daum C."/>
            <person name="Ezra D."/>
            <person name="Gonzalez J."/>
            <person name="Henrissat B."/>
            <person name="Kuo A."/>
            <person name="Liang C."/>
            <person name="Lipzen A."/>
            <person name="Lutzoni F."/>
            <person name="Magnuson J."/>
            <person name="Mondo S."/>
            <person name="Nolan M."/>
            <person name="Ohm R."/>
            <person name="Pangilinan J."/>
            <person name="Park H.-J."/>
            <person name="Ramirez L."/>
            <person name="Alfaro M."/>
            <person name="Sun H."/>
            <person name="Tritt A."/>
            <person name="Yoshinaga Y."/>
            <person name="Zwiers L.-H."/>
            <person name="Turgeon B."/>
            <person name="Goodwin S."/>
            <person name="Spatafora J."/>
            <person name="Crous P."/>
            <person name="Grigoriev I."/>
        </authorList>
    </citation>
    <scope>NUCLEOTIDE SEQUENCE</scope>
    <source>
        <strain evidence="2">CBS 109.77</strain>
    </source>
</reference>
<accession>A0A6A6XPG1</accession>
<feature type="compositionally biased region" description="Polar residues" evidence="1">
    <location>
        <begin position="51"/>
        <end position="61"/>
    </location>
</feature>
<protein>
    <submittedName>
        <fullName evidence="2">Uncharacterized protein</fullName>
    </submittedName>
</protein>